<dbReference type="InterPro" id="IPR013221">
    <property type="entry name" value="Mur_ligase_cen"/>
</dbReference>
<dbReference type="RefSeq" id="WP_241369389.1">
    <property type="nucleotide sequence ID" value="NZ_JAKZFC010000003.1"/>
</dbReference>
<dbReference type="Gene3D" id="3.90.190.20">
    <property type="entry name" value="Mur ligase, C-terminal domain"/>
    <property type="match status" value="1"/>
</dbReference>
<proteinExistence type="predicted"/>
<dbReference type="SUPFAM" id="SSF53244">
    <property type="entry name" value="MurD-like peptide ligases, peptide-binding domain"/>
    <property type="match status" value="1"/>
</dbReference>
<evidence type="ECO:0000256" key="3">
    <source>
        <dbReference type="ARBA" id="ARBA00022840"/>
    </source>
</evidence>
<gene>
    <name evidence="5" type="ORF">LZ480_10535</name>
</gene>
<reference evidence="5 6" key="1">
    <citation type="submission" date="2022-03" db="EMBL/GenBank/DDBJ databases">
        <authorList>
            <person name="Jo J.-H."/>
            <person name="Im W.-T."/>
        </authorList>
    </citation>
    <scope>NUCLEOTIDE SEQUENCE [LARGE SCALE GENOMIC DNA]</scope>
    <source>
        <strain evidence="5 6">MA9</strain>
    </source>
</reference>
<name>A0ABS9UDC5_9BACL</name>
<sequence>MKPISVETLCTIVDGKHIHGSSIGIHYGAYRLKQVKRRNTVLFIEKRIMNWAKLAPCFPLVLVTEWHYHTKELPNEVTVIQVERSEEALWKFIHFYRQQFQLPVVAITGTAGKTTTKEMIKHILMRYKKVTATQLSTNSRTAFFQYLLSIESDTEAAVFETAVGAPGDLHQAGKYYKPTIGIITNIGEHHLNYCKTLEGYIDAKAEMLEILDENSVLIINGEDRNTSKIDFQKFKGRLIKIGTKSSNDFAATNIRYSTNGMEFVVVHKGEHHKVNVTGFGKHQVMNALAAIVAVVEMGLTIPQAAGQLQTYRPLNKQLQLFEGMNDALLLDDTWSITTTSLEAALTVLNELAGGKKRIAIIGTITDVGSWGTFIHKKAAEIVLEKGVDILITVGEHAKIIADHAEELGIQAQVYRFINSVLAYELLKVIIDRNTIILIKGDMYSKTMFDLASKLKKKT</sequence>
<dbReference type="Gene3D" id="3.40.1190.10">
    <property type="entry name" value="Mur-like, catalytic domain"/>
    <property type="match status" value="1"/>
</dbReference>
<dbReference type="PANTHER" id="PTHR43024">
    <property type="entry name" value="UDP-N-ACETYLMURAMOYL-TRIPEPTIDE--D-ALANYL-D-ALANINE LIGASE"/>
    <property type="match status" value="1"/>
</dbReference>
<dbReference type="Proteomes" id="UP001316087">
    <property type="component" value="Unassembled WGS sequence"/>
</dbReference>
<dbReference type="InterPro" id="IPR036565">
    <property type="entry name" value="Mur-like_cat_sf"/>
</dbReference>
<dbReference type="EMBL" id="JAKZFC010000003">
    <property type="protein sequence ID" value="MCH7322327.1"/>
    <property type="molecule type" value="Genomic_DNA"/>
</dbReference>
<dbReference type="GO" id="GO:0016874">
    <property type="term" value="F:ligase activity"/>
    <property type="evidence" value="ECO:0007669"/>
    <property type="project" value="UniProtKB-KW"/>
</dbReference>
<dbReference type="PANTHER" id="PTHR43024:SF1">
    <property type="entry name" value="UDP-N-ACETYLMURAMOYL-TRIPEPTIDE--D-ALANYL-D-ALANINE LIGASE"/>
    <property type="match status" value="1"/>
</dbReference>
<keyword evidence="6" id="KW-1185">Reference proteome</keyword>
<evidence type="ECO:0000313" key="6">
    <source>
        <dbReference type="Proteomes" id="UP001316087"/>
    </source>
</evidence>
<evidence type="ECO:0000313" key="5">
    <source>
        <dbReference type="EMBL" id="MCH7322327.1"/>
    </source>
</evidence>
<dbReference type="InterPro" id="IPR051046">
    <property type="entry name" value="MurCDEF_CellWall_CoF430Synth"/>
</dbReference>
<dbReference type="Pfam" id="PF08245">
    <property type="entry name" value="Mur_ligase_M"/>
    <property type="match status" value="1"/>
</dbReference>
<evidence type="ECO:0000256" key="2">
    <source>
        <dbReference type="ARBA" id="ARBA00022741"/>
    </source>
</evidence>
<evidence type="ECO:0000259" key="4">
    <source>
        <dbReference type="Pfam" id="PF08245"/>
    </source>
</evidence>
<feature type="domain" description="Mur ligase central" evidence="4">
    <location>
        <begin position="107"/>
        <end position="294"/>
    </location>
</feature>
<comment type="caution">
    <text evidence="5">The sequence shown here is derived from an EMBL/GenBank/DDBJ whole genome shotgun (WGS) entry which is preliminary data.</text>
</comment>
<dbReference type="InterPro" id="IPR036615">
    <property type="entry name" value="Mur_ligase_C_dom_sf"/>
</dbReference>
<protein>
    <submittedName>
        <fullName evidence="5">Mur ligase family protein</fullName>
    </submittedName>
</protein>
<organism evidence="5 6">
    <name type="scientific">Solibacillus palustris</name>
    <dbReference type="NCBI Taxonomy" id="2908203"/>
    <lineage>
        <taxon>Bacteria</taxon>
        <taxon>Bacillati</taxon>
        <taxon>Bacillota</taxon>
        <taxon>Bacilli</taxon>
        <taxon>Bacillales</taxon>
        <taxon>Caryophanaceae</taxon>
        <taxon>Solibacillus</taxon>
    </lineage>
</organism>
<evidence type="ECO:0000256" key="1">
    <source>
        <dbReference type="ARBA" id="ARBA00022598"/>
    </source>
</evidence>
<accession>A0ABS9UDC5</accession>
<dbReference type="SUPFAM" id="SSF53623">
    <property type="entry name" value="MurD-like peptide ligases, catalytic domain"/>
    <property type="match status" value="1"/>
</dbReference>
<keyword evidence="3" id="KW-0067">ATP-binding</keyword>
<keyword evidence="1 5" id="KW-0436">Ligase</keyword>
<keyword evidence="2" id="KW-0547">Nucleotide-binding</keyword>